<reference evidence="1 2" key="1">
    <citation type="submission" date="2023-01" db="EMBL/GenBank/DDBJ databases">
        <authorList>
            <person name="Whitehead M."/>
        </authorList>
    </citation>
    <scope>NUCLEOTIDE SEQUENCE [LARGE SCALE GENOMIC DNA]</scope>
</reference>
<comment type="caution">
    <text evidence="1">The sequence shown here is derived from an EMBL/GenBank/DDBJ whole genome shotgun (WGS) entry which is preliminary data.</text>
</comment>
<dbReference type="AlphaFoldDB" id="A0AAV0XNL5"/>
<dbReference type="EMBL" id="CARXXK010000005">
    <property type="protein sequence ID" value="CAI6369517.1"/>
    <property type="molecule type" value="Genomic_DNA"/>
</dbReference>
<sequence>MLVFAILYSPVESVGTGLSYELCEDCVKSACYLDRKTPCIWLGTYDVDYNFTCYMCDCENGNQQFYSEDECKKGCTDPSKMCICDAPCYMFNIVKQGADLFNFMDCTLPEKKEEPTSE</sequence>
<evidence type="ECO:0000313" key="2">
    <source>
        <dbReference type="Proteomes" id="UP001160148"/>
    </source>
</evidence>
<accession>A0AAV0XNL5</accession>
<organism evidence="1 2">
    <name type="scientific">Macrosiphum euphorbiae</name>
    <name type="common">potato aphid</name>
    <dbReference type="NCBI Taxonomy" id="13131"/>
    <lineage>
        <taxon>Eukaryota</taxon>
        <taxon>Metazoa</taxon>
        <taxon>Ecdysozoa</taxon>
        <taxon>Arthropoda</taxon>
        <taxon>Hexapoda</taxon>
        <taxon>Insecta</taxon>
        <taxon>Pterygota</taxon>
        <taxon>Neoptera</taxon>
        <taxon>Paraneoptera</taxon>
        <taxon>Hemiptera</taxon>
        <taxon>Sternorrhyncha</taxon>
        <taxon>Aphidomorpha</taxon>
        <taxon>Aphidoidea</taxon>
        <taxon>Aphididae</taxon>
        <taxon>Macrosiphini</taxon>
        <taxon>Macrosiphum</taxon>
    </lineage>
</organism>
<evidence type="ECO:0000313" key="1">
    <source>
        <dbReference type="EMBL" id="CAI6369517.1"/>
    </source>
</evidence>
<name>A0AAV0XNL5_9HEMI</name>
<protein>
    <submittedName>
        <fullName evidence="1">Uncharacterized protein</fullName>
    </submittedName>
</protein>
<keyword evidence="2" id="KW-1185">Reference proteome</keyword>
<gene>
    <name evidence="1" type="ORF">MEUPH1_LOCUS23747</name>
</gene>
<dbReference type="Proteomes" id="UP001160148">
    <property type="component" value="Unassembled WGS sequence"/>
</dbReference>
<proteinExistence type="predicted"/>